<evidence type="ECO:0000313" key="2">
    <source>
        <dbReference type="Proteomes" id="UP000628448"/>
    </source>
</evidence>
<protein>
    <submittedName>
        <fullName evidence="1">Uncharacterized protein</fullName>
    </submittedName>
</protein>
<organism evidence="1 2">
    <name type="scientific">Panacibacter microcysteis</name>
    <dbReference type="NCBI Taxonomy" id="2793269"/>
    <lineage>
        <taxon>Bacteria</taxon>
        <taxon>Pseudomonadati</taxon>
        <taxon>Bacteroidota</taxon>
        <taxon>Chitinophagia</taxon>
        <taxon>Chitinophagales</taxon>
        <taxon>Chitinophagaceae</taxon>
        <taxon>Panacibacter</taxon>
    </lineage>
</organism>
<dbReference type="Pfam" id="PF19692">
    <property type="entry name" value="DUF6193"/>
    <property type="match status" value="1"/>
</dbReference>
<dbReference type="AlphaFoldDB" id="A0A931MDK3"/>
<dbReference type="RefSeq" id="WP_196992517.1">
    <property type="nucleotide sequence ID" value="NZ_JADWYR010000003.1"/>
</dbReference>
<reference evidence="1" key="1">
    <citation type="submission" date="2020-11" db="EMBL/GenBank/DDBJ databases">
        <title>Bacterial whole genome sequence for Panacibacter sp. DH6.</title>
        <authorList>
            <person name="Le V."/>
            <person name="Ko S."/>
            <person name="Ahn C.-Y."/>
            <person name="Oh H.-M."/>
        </authorList>
    </citation>
    <scope>NUCLEOTIDE SEQUENCE</scope>
    <source>
        <strain evidence="1">DH6</strain>
    </source>
</reference>
<proteinExistence type="predicted"/>
<sequence>MYPELEKVGGLQSAIDLEFEKLNSILRVANGTELENIPLTYARIENGQKFSQVYIGAEEKLYLPDFWRDGVCLAHGQTKSITELVQMLDFWLCNDITTKELNNKFSFVTPNNEANAFDENKEVEYTWNYILQDNSRAEIHDFIKLAIKDEVLSKLFPFTSLYTLCFSRCTGYPYDSDDLPNVTPKQFENFAPTKNQSSFTQQDTEKLERQFVVTKNKDEYLGIGNAETALKIVKENLPDNVEPARKGTAVH</sequence>
<accession>A0A931MDK3</accession>
<comment type="caution">
    <text evidence="1">The sequence shown here is derived from an EMBL/GenBank/DDBJ whole genome shotgun (WGS) entry which is preliminary data.</text>
</comment>
<dbReference type="InterPro" id="IPR045682">
    <property type="entry name" value="DUF6193"/>
</dbReference>
<evidence type="ECO:0000313" key="1">
    <source>
        <dbReference type="EMBL" id="MBG9378413.1"/>
    </source>
</evidence>
<dbReference type="EMBL" id="JADWYR010000003">
    <property type="protein sequence ID" value="MBG9378413.1"/>
    <property type="molecule type" value="Genomic_DNA"/>
</dbReference>
<name>A0A931MDK3_9BACT</name>
<keyword evidence="2" id="KW-1185">Reference proteome</keyword>
<dbReference type="Proteomes" id="UP000628448">
    <property type="component" value="Unassembled WGS sequence"/>
</dbReference>
<gene>
    <name evidence="1" type="ORF">I5907_19400</name>
</gene>